<protein>
    <submittedName>
        <fullName evidence="1">Uncharacterized protein</fullName>
    </submittedName>
</protein>
<proteinExistence type="predicted"/>
<evidence type="ECO:0000313" key="2">
    <source>
        <dbReference type="Proteomes" id="UP000886653"/>
    </source>
</evidence>
<gene>
    <name evidence="1" type="ORF">CROQUDRAFT_650853</name>
</gene>
<sequence length="226" mass="24753">MGLGEPLNVIISAHSSPEVLTDAGIENFAKAIGFSQECLGFHRGGLQQANLGDGNGWVNETKEFRQDFGDPVLGSCLESLVGGNHFRFWRQNGSKAPSGALFLAVSQEDDLDNAHTISLDGYNLGRDRLVANATRNTPSFQNRKYTTEVEYVEGMLPAGNSGVNHGIAQDGRVAVLTVTAEPRFVPSRGEGRSRYMRTASGLRPRALYNRLASLRIRFWPLMERKG</sequence>
<accession>A0A9P6NT75</accession>
<evidence type="ECO:0000313" key="1">
    <source>
        <dbReference type="EMBL" id="KAG0151798.1"/>
    </source>
</evidence>
<dbReference type="AlphaFoldDB" id="A0A9P6NT75"/>
<name>A0A9P6NT75_9BASI</name>
<dbReference type="Proteomes" id="UP000886653">
    <property type="component" value="Unassembled WGS sequence"/>
</dbReference>
<dbReference type="EMBL" id="MU167211">
    <property type="protein sequence ID" value="KAG0151798.1"/>
    <property type="molecule type" value="Genomic_DNA"/>
</dbReference>
<comment type="caution">
    <text evidence="1">The sequence shown here is derived from an EMBL/GenBank/DDBJ whole genome shotgun (WGS) entry which is preliminary data.</text>
</comment>
<reference evidence="1" key="1">
    <citation type="submission" date="2013-11" db="EMBL/GenBank/DDBJ databases">
        <title>Genome sequence of the fusiform rust pathogen reveals effectors for host alternation and coevolution with pine.</title>
        <authorList>
            <consortium name="DOE Joint Genome Institute"/>
            <person name="Smith K."/>
            <person name="Pendleton A."/>
            <person name="Kubisiak T."/>
            <person name="Anderson C."/>
            <person name="Salamov A."/>
            <person name="Aerts A."/>
            <person name="Riley R."/>
            <person name="Clum A."/>
            <person name="Lindquist E."/>
            <person name="Ence D."/>
            <person name="Campbell M."/>
            <person name="Kronenberg Z."/>
            <person name="Feau N."/>
            <person name="Dhillon B."/>
            <person name="Hamelin R."/>
            <person name="Burleigh J."/>
            <person name="Smith J."/>
            <person name="Yandell M."/>
            <person name="Nelson C."/>
            <person name="Grigoriev I."/>
            <person name="Davis J."/>
        </authorList>
    </citation>
    <scope>NUCLEOTIDE SEQUENCE</scope>
    <source>
        <strain evidence="1">G11</strain>
    </source>
</reference>
<dbReference type="OrthoDB" id="2310204at2759"/>
<organism evidence="1 2">
    <name type="scientific">Cronartium quercuum f. sp. fusiforme G11</name>
    <dbReference type="NCBI Taxonomy" id="708437"/>
    <lineage>
        <taxon>Eukaryota</taxon>
        <taxon>Fungi</taxon>
        <taxon>Dikarya</taxon>
        <taxon>Basidiomycota</taxon>
        <taxon>Pucciniomycotina</taxon>
        <taxon>Pucciniomycetes</taxon>
        <taxon>Pucciniales</taxon>
        <taxon>Coleosporiaceae</taxon>
        <taxon>Cronartium</taxon>
    </lineage>
</organism>
<keyword evidence="2" id="KW-1185">Reference proteome</keyword>